<comment type="caution">
    <text evidence="4">The sequence shown here is derived from an EMBL/GenBank/DDBJ whole genome shotgun (WGS) entry which is preliminary data.</text>
</comment>
<sequence>MCLVPERSGTADFALRFPAHPVWVRNARQAMRTALTSVVPANPELIETAVLLTSEVVSNAVRASLGCRTPPPVDVHACWSPEGDLQVQVHDRAPGDPAVPERPPPTERESGRGLLLVTRCARRLEVCHHVPGPGKTVWFQL</sequence>
<dbReference type="Pfam" id="PF13581">
    <property type="entry name" value="HATPase_c_2"/>
    <property type="match status" value="1"/>
</dbReference>
<keyword evidence="4" id="KW-0067">ATP-binding</keyword>
<proteinExistence type="predicted"/>
<dbReference type="GO" id="GO:0004674">
    <property type="term" value="F:protein serine/threonine kinase activity"/>
    <property type="evidence" value="ECO:0007669"/>
    <property type="project" value="UniProtKB-KW"/>
</dbReference>
<accession>A0A3A9WA92</accession>
<dbReference type="GO" id="GO:0005524">
    <property type="term" value="F:ATP binding"/>
    <property type="evidence" value="ECO:0007669"/>
    <property type="project" value="UniProtKB-KW"/>
</dbReference>
<dbReference type="PANTHER" id="PTHR35526">
    <property type="entry name" value="ANTI-SIGMA-F FACTOR RSBW-RELATED"/>
    <property type="match status" value="1"/>
</dbReference>
<evidence type="ECO:0000256" key="2">
    <source>
        <dbReference type="SAM" id="MobiDB-lite"/>
    </source>
</evidence>
<name>A0A3A9WA92_9ACTN</name>
<protein>
    <submittedName>
        <fullName evidence="4">ATP-binding protein</fullName>
    </submittedName>
</protein>
<dbReference type="Proteomes" id="UP000275024">
    <property type="component" value="Unassembled WGS sequence"/>
</dbReference>
<dbReference type="Proteomes" id="UP000268652">
    <property type="component" value="Unassembled WGS sequence"/>
</dbReference>
<keyword evidence="6" id="KW-1185">Reference proteome</keyword>
<feature type="region of interest" description="Disordered" evidence="2">
    <location>
        <begin position="92"/>
        <end position="111"/>
    </location>
</feature>
<dbReference type="EMBL" id="RBDY01000006">
    <property type="protein sequence ID" value="RKN24379.1"/>
    <property type="molecule type" value="Genomic_DNA"/>
</dbReference>
<keyword evidence="1" id="KW-0418">Kinase</keyword>
<dbReference type="InterPro" id="IPR003594">
    <property type="entry name" value="HATPase_dom"/>
</dbReference>
<dbReference type="CDD" id="cd16936">
    <property type="entry name" value="HATPase_RsbW-like"/>
    <property type="match status" value="1"/>
</dbReference>
<evidence type="ECO:0000259" key="3">
    <source>
        <dbReference type="Pfam" id="PF13581"/>
    </source>
</evidence>
<dbReference type="AlphaFoldDB" id="A0A3A9WA92"/>
<gene>
    <name evidence="5" type="ORF">D7318_10820</name>
    <name evidence="4" type="ORF">D7319_09640</name>
</gene>
<reference evidence="6 7" key="1">
    <citation type="submission" date="2018-09" db="EMBL/GenBank/DDBJ databases">
        <title>Streptomyces sp. nov. DS1-2, an endophytic actinomycete isolated from roots of Dendrobium scabrilingue.</title>
        <authorList>
            <person name="Kuncharoen N."/>
            <person name="Kudo T."/>
            <person name="Ohkuma M."/>
            <person name="Yuki M."/>
            <person name="Tanasupawat S."/>
        </authorList>
    </citation>
    <scope>NUCLEOTIDE SEQUENCE [LARGE SCALE GENOMIC DNA]</scope>
    <source>
        <strain evidence="4 7">AZ1-7</strain>
        <strain evidence="5 6">DS1-2</strain>
    </source>
</reference>
<evidence type="ECO:0000313" key="7">
    <source>
        <dbReference type="Proteomes" id="UP000275024"/>
    </source>
</evidence>
<dbReference type="PANTHER" id="PTHR35526:SF3">
    <property type="entry name" value="ANTI-SIGMA-F FACTOR RSBW"/>
    <property type="match status" value="1"/>
</dbReference>
<feature type="domain" description="Histidine kinase/HSP90-like ATPase" evidence="3">
    <location>
        <begin position="17"/>
        <end position="140"/>
    </location>
</feature>
<dbReference type="EMBL" id="RBDX01000006">
    <property type="protein sequence ID" value="RKN10038.1"/>
    <property type="molecule type" value="Genomic_DNA"/>
</dbReference>
<evidence type="ECO:0000313" key="4">
    <source>
        <dbReference type="EMBL" id="RKN10038.1"/>
    </source>
</evidence>
<evidence type="ECO:0000313" key="5">
    <source>
        <dbReference type="EMBL" id="RKN24379.1"/>
    </source>
</evidence>
<keyword evidence="4" id="KW-0547">Nucleotide-binding</keyword>
<dbReference type="Gene3D" id="3.30.565.10">
    <property type="entry name" value="Histidine kinase-like ATPase, C-terminal domain"/>
    <property type="match status" value="1"/>
</dbReference>
<dbReference type="OrthoDB" id="4171713at2"/>
<dbReference type="SUPFAM" id="SSF55874">
    <property type="entry name" value="ATPase domain of HSP90 chaperone/DNA topoisomerase II/histidine kinase"/>
    <property type="match status" value="1"/>
</dbReference>
<evidence type="ECO:0000313" key="6">
    <source>
        <dbReference type="Proteomes" id="UP000268652"/>
    </source>
</evidence>
<keyword evidence="1" id="KW-0723">Serine/threonine-protein kinase</keyword>
<organism evidence="4 7">
    <name type="scientific">Streptomyces radicis</name>
    <dbReference type="NCBI Taxonomy" id="1750517"/>
    <lineage>
        <taxon>Bacteria</taxon>
        <taxon>Bacillati</taxon>
        <taxon>Actinomycetota</taxon>
        <taxon>Actinomycetes</taxon>
        <taxon>Kitasatosporales</taxon>
        <taxon>Streptomycetaceae</taxon>
        <taxon>Streptomyces</taxon>
    </lineage>
</organism>
<dbReference type="InterPro" id="IPR050267">
    <property type="entry name" value="Anti-sigma-factor_SerPK"/>
</dbReference>
<keyword evidence="1" id="KW-0808">Transferase</keyword>
<dbReference type="RefSeq" id="WP_120696720.1">
    <property type="nucleotide sequence ID" value="NZ_RBDX01000006.1"/>
</dbReference>
<evidence type="ECO:0000256" key="1">
    <source>
        <dbReference type="ARBA" id="ARBA00022527"/>
    </source>
</evidence>
<dbReference type="InterPro" id="IPR036890">
    <property type="entry name" value="HATPase_C_sf"/>
</dbReference>